<keyword evidence="3" id="KW-1185">Reference proteome</keyword>
<dbReference type="SUPFAM" id="SSF54160">
    <property type="entry name" value="Chromo domain-like"/>
    <property type="match status" value="1"/>
</dbReference>
<evidence type="ECO:0000313" key="3">
    <source>
        <dbReference type="Proteomes" id="UP001293254"/>
    </source>
</evidence>
<proteinExistence type="predicted"/>
<sequence>MQGQSKKNLRIDYLVQWSNESEADATWEEGVNLWQFEKELVELRASMPKMVCRMRQLGRQVGLTDWSAGWSVHVAEIGRVVAEVLRTRLDAACTGSMQRATGGVLRVQDLCATAWGEREM</sequence>
<dbReference type="InterPro" id="IPR016197">
    <property type="entry name" value="Chromo-like_dom_sf"/>
</dbReference>
<evidence type="ECO:0000259" key="1">
    <source>
        <dbReference type="PROSITE" id="PS50013"/>
    </source>
</evidence>
<protein>
    <recommendedName>
        <fullName evidence="1">Chromo domain-containing protein</fullName>
    </recommendedName>
</protein>
<gene>
    <name evidence="2" type="ORF">Salat_1479400</name>
</gene>
<name>A0AAE1YBD4_9LAMI</name>
<comment type="caution">
    <text evidence="2">The sequence shown here is derived from an EMBL/GenBank/DDBJ whole genome shotgun (WGS) entry which is preliminary data.</text>
</comment>
<feature type="domain" description="Chromo" evidence="1">
    <location>
        <begin position="1"/>
        <end position="42"/>
    </location>
</feature>
<dbReference type="Proteomes" id="UP001293254">
    <property type="component" value="Unassembled WGS sequence"/>
</dbReference>
<dbReference type="AlphaFoldDB" id="A0AAE1YBD4"/>
<dbReference type="InterPro" id="IPR000953">
    <property type="entry name" value="Chromo/chromo_shadow_dom"/>
</dbReference>
<evidence type="ECO:0000313" key="2">
    <source>
        <dbReference type="EMBL" id="KAK4427105.1"/>
    </source>
</evidence>
<accession>A0AAE1YBD4</accession>
<reference evidence="2" key="2">
    <citation type="journal article" date="2024" name="Plant">
        <title>Genomic evolution and insights into agronomic trait innovations of Sesamum species.</title>
        <authorList>
            <person name="Miao H."/>
            <person name="Wang L."/>
            <person name="Qu L."/>
            <person name="Liu H."/>
            <person name="Sun Y."/>
            <person name="Le M."/>
            <person name="Wang Q."/>
            <person name="Wei S."/>
            <person name="Zheng Y."/>
            <person name="Lin W."/>
            <person name="Duan Y."/>
            <person name="Cao H."/>
            <person name="Xiong S."/>
            <person name="Wang X."/>
            <person name="Wei L."/>
            <person name="Li C."/>
            <person name="Ma Q."/>
            <person name="Ju M."/>
            <person name="Zhao R."/>
            <person name="Li G."/>
            <person name="Mu C."/>
            <person name="Tian Q."/>
            <person name="Mei H."/>
            <person name="Zhang T."/>
            <person name="Gao T."/>
            <person name="Zhang H."/>
        </authorList>
    </citation>
    <scope>NUCLEOTIDE SEQUENCE</scope>
    <source>
        <strain evidence="2">3651</strain>
    </source>
</reference>
<organism evidence="2 3">
    <name type="scientific">Sesamum alatum</name>
    <dbReference type="NCBI Taxonomy" id="300844"/>
    <lineage>
        <taxon>Eukaryota</taxon>
        <taxon>Viridiplantae</taxon>
        <taxon>Streptophyta</taxon>
        <taxon>Embryophyta</taxon>
        <taxon>Tracheophyta</taxon>
        <taxon>Spermatophyta</taxon>
        <taxon>Magnoliopsida</taxon>
        <taxon>eudicotyledons</taxon>
        <taxon>Gunneridae</taxon>
        <taxon>Pentapetalae</taxon>
        <taxon>asterids</taxon>
        <taxon>lamiids</taxon>
        <taxon>Lamiales</taxon>
        <taxon>Pedaliaceae</taxon>
        <taxon>Sesamum</taxon>
    </lineage>
</organism>
<dbReference type="PROSITE" id="PS50013">
    <property type="entry name" value="CHROMO_2"/>
    <property type="match status" value="1"/>
</dbReference>
<reference evidence="2" key="1">
    <citation type="submission" date="2020-06" db="EMBL/GenBank/DDBJ databases">
        <authorList>
            <person name="Li T."/>
            <person name="Hu X."/>
            <person name="Zhang T."/>
            <person name="Song X."/>
            <person name="Zhang H."/>
            <person name="Dai N."/>
            <person name="Sheng W."/>
            <person name="Hou X."/>
            <person name="Wei L."/>
        </authorList>
    </citation>
    <scope>NUCLEOTIDE SEQUENCE</scope>
    <source>
        <strain evidence="2">3651</strain>
        <tissue evidence="2">Leaf</tissue>
    </source>
</reference>
<dbReference type="EMBL" id="JACGWO010000005">
    <property type="protein sequence ID" value="KAK4427105.1"/>
    <property type="molecule type" value="Genomic_DNA"/>
</dbReference>